<name>A0AAW1UZA3_9CUCU</name>
<dbReference type="PANTHER" id="PTHR35268">
    <property type="entry name" value="PROTEIN CCSMST1"/>
    <property type="match status" value="1"/>
</dbReference>
<accession>A0AAW1UZA3</accession>
<proteinExistence type="predicted"/>
<evidence type="ECO:0000313" key="2">
    <source>
        <dbReference type="Proteomes" id="UP001431783"/>
    </source>
</evidence>
<dbReference type="EMBL" id="JARQZJ010000121">
    <property type="protein sequence ID" value="KAK9888173.1"/>
    <property type="molecule type" value="Genomic_DNA"/>
</dbReference>
<dbReference type="PANTHER" id="PTHR35268:SF1">
    <property type="entry name" value="UBIQUINOL-CYTOCHROME-C REDUCTASE COMPLEX ASSEMBLY FACTOR 4"/>
    <property type="match status" value="1"/>
</dbReference>
<protein>
    <submittedName>
        <fullName evidence="1">Uncharacterized protein</fullName>
    </submittedName>
</protein>
<dbReference type="AlphaFoldDB" id="A0AAW1UZA3"/>
<dbReference type="Proteomes" id="UP001431783">
    <property type="component" value="Unassembled WGS sequence"/>
</dbReference>
<dbReference type="Pfam" id="PF15013">
    <property type="entry name" value="CCSMST1"/>
    <property type="match status" value="1"/>
</dbReference>
<gene>
    <name evidence="1" type="ORF">WA026_000442</name>
</gene>
<sequence length="147" mass="17157">MILLRNIFNNKFQWSTVSKRTVVLTSYCSARKTNAGETELDTPIKYTTSPAIKYKAKYSIKHDTETRLWYEPYVVIGSLSLFMIYFCVLREENDLDEQLAVPLFDRIEGLEELQLRNFLAYGAGSEEDINKAQQRLKEIEEEKKVSE</sequence>
<keyword evidence="2" id="KW-1185">Reference proteome</keyword>
<dbReference type="InterPro" id="IPR029160">
    <property type="entry name" value="UQCC4"/>
</dbReference>
<reference evidence="1 2" key="1">
    <citation type="submission" date="2023-03" db="EMBL/GenBank/DDBJ databases">
        <title>Genome insight into feeding habits of ladybird beetles.</title>
        <authorList>
            <person name="Li H.-S."/>
            <person name="Huang Y.-H."/>
            <person name="Pang H."/>
        </authorList>
    </citation>
    <scope>NUCLEOTIDE SEQUENCE [LARGE SCALE GENOMIC DNA]</scope>
    <source>
        <strain evidence="1">SYSU_2023b</strain>
        <tissue evidence="1">Whole body</tissue>
    </source>
</reference>
<comment type="caution">
    <text evidence="1">The sequence shown here is derived from an EMBL/GenBank/DDBJ whole genome shotgun (WGS) entry which is preliminary data.</text>
</comment>
<organism evidence="1 2">
    <name type="scientific">Henosepilachna vigintioctopunctata</name>
    <dbReference type="NCBI Taxonomy" id="420089"/>
    <lineage>
        <taxon>Eukaryota</taxon>
        <taxon>Metazoa</taxon>
        <taxon>Ecdysozoa</taxon>
        <taxon>Arthropoda</taxon>
        <taxon>Hexapoda</taxon>
        <taxon>Insecta</taxon>
        <taxon>Pterygota</taxon>
        <taxon>Neoptera</taxon>
        <taxon>Endopterygota</taxon>
        <taxon>Coleoptera</taxon>
        <taxon>Polyphaga</taxon>
        <taxon>Cucujiformia</taxon>
        <taxon>Coccinelloidea</taxon>
        <taxon>Coccinellidae</taxon>
        <taxon>Epilachninae</taxon>
        <taxon>Epilachnini</taxon>
        <taxon>Henosepilachna</taxon>
    </lineage>
</organism>
<evidence type="ECO:0000313" key="1">
    <source>
        <dbReference type="EMBL" id="KAK9888173.1"/>
    </source>
</evidence>